<dbReference type="AlphaFoldDB" id="A0A6V7WLI8"/>
<feature type="transmembrane region" description="Helical" evidence="1">
    <location>
        <begin position="7"/>
        <end position="34"/>
    </location>
</feature>
<reference evidence="2 3" key="1">
    <citation type="submission" date="2020-08" db="EMBL/GenBank/DDBJ databases">
        <authorList>
            <person name="Koutsovoulos G."/>
            <person name="Danchin GJ E."/>
        </authorList>
    </citation>
    <scope>NUCLEOTIDE SEQUENCE [LARGE SCALE GENOMIC DNA]</scope>
</reference>
<protein>
    <submittedName>
        <fullName evidence="2">Uncharacterized protein</fullName>
    </submittedName>
</protein>
<dbReference type="Proteomes" id="UP000580250">
    <property type="component" value="Unassembled WGS sequence"/>
</dbReference>
<comment type="caution">
    <text evidence="2">The sequence shown here is derived from an EMBL/GenBank/DDBJ whole genome shotgun (WGS) entry which is preliminary data.</text>
</comment>
<gene>
    <name evidence="2" type="ORF">MENT_LOCUS40491</name>
</gene>
<keyword evidence="1" id="KW-0812">Transmembrane</keyword>
<evidence type="ECO:0000256" key="1">
    <source>
        <dbReference type="SAM" id="Phobius"/>
    </source>
</evidence>
<organism evidence="2 3">
    <name type="scientific">Meloidogyne enterolobii</name>
    <name type="common">Root-knot nematode worm</name>
    <name type="synonym">Meloidogyne mayaguensis</name>
    <dbReference type="NCBI Taxonomy" id="390850"/>
    <lineage>
        <taxon>Eukaryota</taxon>
        <taxon>Metazoa</taxon>
        <taxon>Ecdysozoa</taxon>
        <taxon>Nematoda</taxon>
        <taxon>Chromadorea</taxon>
        <taxon>Rhabditida</taxon>
        <taxon>Tylenchina</taxon>
        <taxon>Tylenchomorpha</taxon>
        <taxon>Tylenchoidea</taxon>
        <taxon>Meloidogynidae</taxon>
        <taxon>Meloidogyninae</taxon>
        <taxon>Meloidogyne</taxon>
    </lineage>
</organism>
<evidence type="ECO:0000313" key="2">
    <source>
        <dbReference type="EMBL" id="CAD2187878.1"/>
    </source>
</evidence>
<dbReference type="EMBL" id="CAJEWN010000660">
    <property type="protein sequence ID" value="CAD2187878.1"/>
    <property type="molecule type" value="Genomic_DNA"/>
</dbReference>
<keyword evidence="1" id="KW-0472">Membrane</keyword>
<accession>A0A6V7WLI8</accession>
<feature type="transmembrane region" description="Helical" evidence="1">
    <location>
        <begin position="40"/>
        <end position="64"/>
    </location>
</feature>
<proteinExistence type="predicted"/>
<name>A0A6V7WLI8_MELEN</name>
<evidence type="ECO:0000313" key="3">
    <source>
        <dbReference type="Proteomes" id="UP000580250"/>
    </source>
</evidence>
<keyword evidence="1" id="KW-1133">Transmembrane helix</keyword>
<sequence length="72" mass="8427">MQKLFRSLFLIVFIEVGGYFLSYTASIMIIYLTNSTPLKLFYISFLSNLYFNIANASIAPIVYVNRWINIFK</sequence>